<dbReference type="OrthoDB" id="270127at2759"/>
<dbReference type="GO" id="GO:0005930">
    <property type="term" value="C:axoneme"/>
    <property type="evidence" value="ECO:0007669"/>
    <property type="project" value="UniProtKB-SubCell"/>
</dbReference>
<evidence type="ECO:0000313" key="7">
    <source>
        <dbReference type="Proteomes" id="UP001152888"/>
    </source>
</evidence>
<sequence length="171" mass="20326">MSANDEKFGYNDKLSLYAEWYDHDVAFLNNFLVHYYPSDNTLDVFDLDLERLYLKRTIMDSLTYNYMYGANTIRVYGRQIKLIHYAYCETNDIVDKLAEIVTRIQNEGFRTNRMRMCILKFYEEVRGDSELAFLVEHIISGSIVALELVVLNAWRRWRDFMVLPLCSLSQQ</sequence>
<dbReference type="InterPro" id="IPR036850">
    <property type="entry name" value="NDK-like_dom_sf"/>
</dbReference>
<gene>
    <name evidence="6" type="ORF">ACAOBT_LOCUS15188</name>
</gene>
<dbReference type="SUPFAM" id="SSF54919">
    <property type="entry name" value="Nucleoside diphosphate kinase, NDK"/>
    <property type="match status" value="1"/>
</dbReference>
<proteinExistence type="predicted"/>
<keyword evidence="7" id="KW-1185">Reference proteome</keyword>
<dbReference type="Proteomes" id="UP001152888">
    <property type="component" value="Unassembled WGS sequence"/>
</dbReference>
<dbReference type="PROSITE" id="PS51336">
    <property type="entry name" value="DM10"/>
    <property type="match status" value="1"/>
</dbReference>
<comment type="caution">
    <text evidence="6">The sequence shown here is derived from an EMBL/GenBank/DDBJ whole genome shotgun (WGS) entry which is preliminary data.</text>
</comment>
<keyword evidence="4" id="KW-0966">Cell projection</keyword>
<evidence type="ECO:0000256" key="4">
    <source>
        <dbReference type="ARBA" id="ARBA00023273"/>
    </source>
</evidence>
<evidence type="ECO:0000256" key="3">
    <source>
        <dbReference type="ARBA" id="ARBA00023212"/>
    </source>
</evidence>
<reference evidence="6" key="1">
    <citation type="submission" date="2022-03" db="EMBL/GenBank/DDBJ databases">
        <authorList>
            <person name="Sayadi A."/>
        </authorList>
    </citation>
    <scope>NUCLEOTIDE SEQUENCE</scope>
</reference>
<feature type="domain" description="DM10" evidence="5">
    <location>
        <begin position="10"/>
        <end position="98"/>
    </location>
</feature>
<evidence type="ECO:0000313" key="6">
    <source>
        <dbReference type="EMBL" id="CAH1982747.1"/>
    </source>
</evidence>
<evidence type="ECO:0000259" key="5">
    <source>
        <dbReference type="PROSITE" id="PS51336"/>
    </source>
</evidence>
<dbReference type="AlphaFoldDB" id="A0A9P0PG81"/>
<accession>A0A9P0PG81</accession>
<comment type="subcellular location">
    <subcellularLocation>
        <location evidence="1">Cytoplasm</location>
        <location evidence="1">Cytoskeleton</location>
        <location evidence="1">Cilium axoneme</location>
    </subcellularLocation>
</comment>
<protein>
    <recommendedName>
        <fullName evidence="5">DM10 domain-containing protein</fullName>
    </recommendedName>
</protein>
<organism evidence="6 7">
    <name type="scientific">Acanthoscelides obtectus</name>
    <name type="common">Bean weevil</name>
    <name type="synonym">Bruchus obtectus</name>
    <dbReference type="NCBI Taxonomy" id="200917"/>
    <lineage>
        <taxon>Eukaryota</taxon>
        <taxon>Metazoa</taxon>
        <taxon>Ecdysozoa</taxon>
        <taxon>Arthropoda</taxon>
        <taxon>Hexapoda</taxon>
        <taxon>Insecta</taxon>
        <taxon>Pterygota</taxon>
        <taxon>Neoptera</taxon>
        <taxon>Endopterygota</taxon>
        <taxon>Coleoptera</taxon>
        <taxon>Polyphaga</taxon>
        <taxon>Cucujiformia</taxon>
        <taxon>Chrysomeloidea</taxon>
        <taxon>Chrysomelidae</taxon>
        <taxon>Bruchinae</taxon>
        <taxon>Bruchini</taxon>
        <taxon>Acanthoscelides</taxon>
    </lineage>
</organism>
<evidence type="ECO:0000256" key="1">
    <source>
        <dbReference type="ARBA" id="ARBA00004430"/>
    </source>
</evidence>
<keyword evidence="3" id="KW-0206">Cytoskeleton</keyword>
<name>A0A9P0PG81_ACAOB</name>
<dbReference type="InterPro" id="IPR006602">
    <property type="entry name" value="DM10_dom"/>
</dbReference>
<dbReference type="Gene3D" id="3.30.70.141">
    <property type="entry name" value="Nucleoside diphosphate kinase-like domain"/>
    <property type="match status" value="1"/>
</dbReference>
<evidence type="ECO:0000256" key="2">
    <source>
        <dbReference type="ARBA" id="ARBA00022490"/>
    </source>
</evidence>
<dbReference type="EMBL" id="CAKOFQ010006927">
    <property type="protein sequence ID" value="CAH1982747.1"/>
    <property type="molecule type" value="Genomic_DNA"/>
</dbReference>
<keyword evidence="2" id="KW-0963">Cytoplasm</keyword>